<feature type="chain" id="PRO_5037457276" description="High-affinity nickel-transporter" evidence="15">
    <location>
        <begin position="27"/>
        <end position="501"/>
    </location>
</feature>
<evidence type="ECO:0000256" key="12">
    <source>
        <dbReference type="ARBA" id="ARBA00023285"/>
    </source>
</evidence>
<evidence type="ECO:0000256" key="3">
    <source>
        <dbReference type="ARBA" id="ARBA00022426"/>
    </source>
</evidence>
<evidence type="ECO:0000256" key="13">
    <source>
        <dbReference type="SAM" id="MobiDB-lite"/>
    </source>
</evidence>
<feature type="transmembrane region" description="Helical" evidence="14">
    <location>
        <begin position="316"/>
        <end position="339"/>
    </location>
</feature>
<keyword evidence="17" id="KW-1185">Reference proteome</keyword>
<evidence type="ECO:0008006" key="18">
    <source>
        <dbReference type="Google" id="ProtNLM"/>
    </source>
</evidence>
<dbReference type="GO" id="GO:0006824">
    <property type="term" value="P:cobalt ion transport"/>
    <property type="evidence" value="ECO:0007669"/>
    <property type="project" value="UniProtKB-KW"/>
</dbReference>
<evidence type="ECO:0000256" key="6">
    <source>
        <dbReference type="ARBA" id="ARBA00022596"/>
    </source>
</evidence>
<evidence type="ECO:0000256" key="2">
    <source>
        <dbReference type="ARBA" id="ARBA00004651"/>
    </source>
</evidence>
<keyword evidence="6" id="KW-0533">Nickel</keyword>
<organism evidence="16 17">
    <name type="scientific">Paractinoplanes toevensis</name>
    <dbReference type="NCBI Taxonomy" id="571911"/>
    <lineage>
        <taxon>Bacteria</taxon>
        <taxon>Bacillati</taxon>
        <taxon>Actinomycetota</taxon>
        <taxon>Actinomycetes</taxon>
        <taxon>Micromonosporales</taxon>
        <taxon>Micromonosporaceae</taxon>
        <taxon>Paractinoplanes</taxon>
    </lineage>
</organism>
<dbReference type="InterPro" id="IPR051224">
    <property type="entry name" value="NiCoT_RcnA"/>
</dbReference>
<feature type="transmembrane region" description="Helical" evidence="14">
    <location>
        <begin position="476"/>
        <end position="497"/>
    </location>
</feature>
<evidence type="ECO:0000256" key="1">
    <source>
        <dbReference type="ARBA" id="ARBA00002510"/>
    </source>
</evidence>
<protein>
    <recommendedName>
        <fullName evidence="18">High-affinity nickel-transporter</fullName>
    </recommendedName>
</protein>
<evidence type="ECO:0000256" key="7">
    <source>
        <dbReference type="ARBA" id="ARBA00022692"/>
    </source>
</evidence>
<feature type="compositionally biased region" description="Basic and acidic residues" evidence="13">
    <location>
        <begin position="374"/>
        <end position="390"/>
    </location>
</feature>
<keyword evidence="12" id="KW-0170">Cobalt</keyword>
<keyword evidence="15" id="KW-0732">Signal</keyword>
<evidence type="ECO:0000256" key="14">
    <source>
        <dbReference type="SAM" id="Phobius"/>
    </source>
</evidence>
<keyword evidence="4" id="KW-0813">Transport</keyword>
<dbReference type="PANTHER" id="PTHR40659:SF1">
    <property type="entry name" value="NICKEL_COBALT EFFLUX SYSTEM RCNA"/>
    <property type="match status" value="1"/>
</dbReference>
<dbReference type="GO" id="GO:0032025">
    <property type="term" value="P:response to cobalt ion"/>
    <property type="evidence" value="ECO:0007669"/>
    <property type="project" value="TreeGrafter"/>
</dbReference>
<dbReference type="PANTHER" id="PTHR40659">
    <property type="entry name" value="NICKEL/COBALT EFFLUX SYSTEM RCNA"/>
    <property type="match status" value="1"/>
</dbReference>
<dbReference type="GO" id="GO:0046583">
    <property type="term" value="F:monoatomic cation efflux transmembrane transporter activity"/>
    <property type="evidence" value="ECO:0007669"/>
    <property type="project" value="TreeGrafter"/>
</dbReference>
<dbReference type="GO" id="GO:0015099">
    <property type="term" value="F:nickel cation transmembrane transporter activity"/>
    <property type="evidence" value="ECO:0007669"/>
    <property type="project" value="InterPro"/>
</dbReference>
<dbReference type="Pfam" id="PF03824">
    <property type="entry name" value="NicO"/>
    <property type="match status" value="1"/>
</dbReference>
<feature type="transmembrane region" description="Helical" evidence="14">
    <location>
        <begin position="397"/>
        <end position="422"/>
    </location>
</feature>
<keyword evidence="7 14" id="KW-0812">Transmembrane</keyword>
<feature type="compositionally biased region" description="Basic residues" evidence="13">
    <location>
        <begin position="356"/>
        <end position="373"/>
    </location>
</feature>
<evidence type="ECO:0000313" key="16">
    <source>
        <dbReference type="EMBL" id="GIM90324.1"/>
    </source>
</evidence>
<evidence type="ECO:0000256" key="9">
    <source>
        <dbReference type="ARBA" id="ARBA00023065"/>
    </source>
</evidence>
<evidence type="ECO:0000256" key="4">
    <source>
        <dbReference type="ARBA" id="ARBA00022448"/>
    </source>
</evidence>
<name>A0A919T6L9_9ACTN</name>
<dbReference type="AlphaFoldDB" id="A0A919T6L9"/>
<dbReference type="GO" id="GO:0005886">
    <property type="term" value="C:plasma membrane"/>
    <property type="evidence" value="ECO:0007669"/>
    <property type="project" value="UniProtKB-SubCell"/>
</dbReference>
<feature type="region of interest" description="Disordered" evidence="13">
    <location>
        <begin position="343"/>
        <end position="390"/>
    </location>
</feature>
<evidence type="ECO:0000256" key="10">
    <source>
        <dbReference type="ARBA" id="ARBA00023112"/>
    </source>
</evidence>
<reference evidence="16 17" key="1">
    <citation type="submission" date="2021-03" db="EMBL/GenBank/DDBJ databases">
        <title>Whole genome shotgun sequence of Actinoplanes toevensis NBRC 105298.</title>
        <authorList>
            <person name="Komaki H."/>
            <person name="Tamura T."/>
        </authorList>
    </citation>
    <scope>NUCLEOTIDE SEQUENCE [LARGE SCALE GENOMIC DNA]</scope>
    <source>
        <strain evidence="16 17">NBRC 105298</strain>
    </source>
</reference>
<keyword evidence="5" id="KW-1003">Cell membrane</keyword>
<accession>A0A919T6L9</accession>
<dbReference type="GO" id="GO:0010045">
    <property type="term" value="P:response to nickel cation"/>
    <property type="evidence" value="ECO:0007669"/>
    <property type="project" value="TreeGrafter"/>
</dbReference>
<keyword evidence="10" id="KW-0921">Nickel transport</keyword>
<dbReference type="EMBL" id="BOQN01000026">
    <property type="protein sequence ID" value="GIM90324.1"/>
    <property type="molecule type" value="Genomic_DNA"/>
</dbReference>
<dbReference type="RefSeq" id="WP_213006258.1">
    <property type="nucleotide sequence ID" value="NZ_BOQN01000026.1"/>
</dbReference>
<comment type="function">
    <text evidence="1">Efflux system for nickel and cobalt.</text>
</comment>
<sequence length="501" mass="51410">MRIRRLLTVLAVTAAAVAFLATPAQAHPLGNFSINQYAGLTLSPSRVDVLALADIAEIPTLQDRPQIDIDGNGQLSPAETAAYAVSECGRYATGLSVTVDDNRLNWTVTAPTYQIRPGAGGLATSRLSCRLSAPAALTSRATLRVTNDYRAGRVGWRELTATADGVRLNSALPATSVSHELTDYPRDLLSSAPDVRSAVIRTGESGTAATAKPGLSGAAPDWLAAAQSRIESAVGGRLTPVVVALAFLLALLLGAGHAALPGHGKTVMAAYFAGRKGRVRDALAVGGTVTLAHTGGVLAVGLLLTTSTALAGEQLLSWLAAASGLLVTTVGIGMLVTALRNRRRQPSHHEHELSGHRGHGHSHRLRGRHRHDGHSHGHDQHGGGHFHSPGEHGHGRLGLAGIGLAGGLVPSPSALVVLLGAIGLGRTMLGVLLVLAYGIGMAGTLTAVGLLLVVARRRLGGFAARAGRTTRLLSRLAAGAPTATATLVVLVGLGMGLRAVS</sequence>
<evidence type="ECO:0000256" key="5">
    <source>
        <dbReference type="ARBA" id="ARBA00022475"/>
    </source>
</evidence>
<evidence type="ECO:0000256" key="15">
    <source>
        <dbReference type="SAM" id="SignalP"/>
    </source>
</evidence>
<feature type="transmembrane region" description="Helical" evidence="14">
    <location>
        <begin position="238"/>
        <end position="260"/>
    </location>
</feature>
<keyword evidence="11 14" id="KW-0472">Membrane</keyword>
<evidence type="ECO:0000256" key="11">
    <source>
        <dbReference type="ARBA" id="ARBA00023136"/>
    </source>
</evidence>
<gene>
    <name evidence="16" type="ORF">Ato02nite_021170</name>
</gene>
<feature type="signal peptide" evidence="15">
    <location>
        <begin position="1"/>
        <end position="26"/>
    </location>
</feature>
<evidence type="ECO:0000256" key="8">
    <source>
        <dbReference type="ARBA" id="ARBA00022989"/>
    </source>
</evidence>
<evidence type="ECO:0000313" key="17">
    <source>
        <dbReference type="Proteomes" id="UP000677082"/>
    </source>
</evidence>
<comment type="subcellular location">
    <subcellularLocation>
        <location evidence="2">Cell membrane</location>
        <topology evidence="2">Multi-pass membrane protein</topology>
    </subcellularLocation>
</comment>
<keyword evidence="3" id="KW-0171">Cobalt transport</keyword>
<proteinExistence type="predicted"/>
<dbReference type="InterPro" id="IPR011541">
    <property type="entry name" value="Ni/Co_transpt_high_affinity"/>
</dbReference>
<keyword evidence="9" id="KW-0406">Ion transport</keyword>
<dbReference type="Proteomes" id="UP000677082">
    <property type="component" value="Unassembled WGS sequence"/>
</dbReference>
<comment type="caution">
    <text evidence="16">The sequence shown here is derived from an EMBL/GenBank/DDBJ whole genome shotgun (WGS) entry which is preliminary data.</text>
</comment>
<feature type="transmembrane region" description="Helical" evidence="14">
    <location>
        <begin position="281"/>
        <end position="304"/>
    </location>
</feature>
<keyword evidence="8 14" id="KW-1133">Transmembrane helix</keyword>
<feature type="transmembrane region" description="Helical" evidence="14">
    <location>
        <begin position="428"/>
        <end position="455"/>
    </location>
</feature>